<protein>
    <recommendedName>
        <fullName evidence="3">GNAT family N-acetyltransferase</fullName>
    </recommendedName>
</protein>
<evidence type="ECO:0000313" key="2">
    <source>
        <dbReference type="Proteomes" id="UP000479335"/>
    </source>
</evidence>
<dbReference type="EMBL" id="WWCN01000006">
    <property type="protein sequence ID" value="MYM23211.1"/>
    <property type="molecule type" value="Genomic_DNA"/>
</dbReference>
<gene>
    <name evidence="1" type="ORF">GTP46_11195</name>
</gene>
<sequence>MTVREYTESDFPVVCSIYLDAKHDELQFESGEFHIVPLTQDAAILAAFKESAVVVF</sequence>
<name>A0A6L8KFH3_9BURK</name>
<dbReference type="RefSeq" id="WP_161006705.1">
    <property type="nucleotide sequence ID" value="NZ_WWCN01000006.1"/>
</dbReference>
<keyword evidence="2" id="KW-1185">Reference proteome</keyword>
<evidence type="ECO:0008006" key="3">
    <source>
        <dbReference type="Google" id="ProtNLM"/>
    </source>
</evidence>
<comment type="caution">
    <text evidence="1">The sequence shown here is derived from an EMBL/GenBank/DDBJ whole genome shotgun (WGS) entry which is preliminary data.</text>
</comment>
<dbReference type="Proteomes" id="UP000479335">
    <property type="component" value="Unassembled WGS sequence"/>
</dbReference>
<organism evidence="1 2">
    <name type="scientific">Duganella flavida</name>
    <dbReference type="NCBI Taxonomy" id="2692175"/>
    <lineage>
        <taxon>Bacteria</taxon>
        <taxon>Pseudomonadati</taxon>
        <taxon>Pseudomonadota</taxon>
        <taxon>Betaproteobacteria</taxon>
        <taxon>Burkholderiales</taxon>
        <taxon>Oxalobacteraceae</taxon>
        <taxon>Telluria group</taxon>
        <taxon>Duganella</taxon>
    </lineage>
</organism>
<evidence type="ECO:0000313" key="1">
    <source>
        <dbReference type="EMBL" id="MYM23211.1"/>
    </source>
</evidence>
<proteinExistence type="predicted"/>
<accession>A0A6L8KFH3</accession>
<reference evidence="1 2" key="1">
    <citation type="submission" date="2019-12" db="EMBL/GenBank/DDBJ databases">
        <title>Novel species isolated from a subtropical stream in China.</title>
        <authorList>
            <person name="Lu H."/>
        </authorList>
    </citation>
    <scope>NUCLEOTIDE SEQUENCE [LARGE SCALE GENOMIC DNA]</scope>
    <source>
        <strain evidence="1 2">FT135W</strain>
    </source>
</reference>
<dbReference type="AlphaFoldDB" id="A0A6L8KFH3"/>